<dbReference type="Proteomes" id="UP000192140">
    <property type="component" value="Unassembled WGS sequence"/>
</dbReference>
<accession>A0A1S7U2H7</accession>
<organism evidence="1 2">
    <name type="scientific">Agrobacterium deltaense NCPPB 1641</name>
    <dbReference type="NCBI Taxonomy" id="1183425"/>
    <lineage>
        <taxon>Bacteria</taxon>
        <taxon>Pseudomonadati</taxon>
        <taxon>Pseudomonadota</taxon>
        <taxon>Alphaproteobacteria</taxon>
        <taxon>Hyphomicrobiales</taxon>
        <taxon>Rhizobiaceae</taxon>
        <taxon>Rhizobium/Agrobacterium group</taxon>
        <taxon>Agrobacterium</taxon>
    </lineage>
</organism>
<dbReference type="AlphaFoldDB" id="A0A1S7U2H7"/>
<comment type="caution">
    <text evidence="1">The sequence shown here is derived from an EMBL/GenBank/DDBJ whole genome shotgun (WGS) entry which is preliminary data.</text>
</comment>
<reference evidence="1" key="1">
    <citation type="submission" date="2016-01" db="EMBL/GenBank/DDBJ databases">
        <authorList>
            <person name="Regsiter A."/>
            <person name="william w."/>
        </authorList>
    </citation>
    <scope>NUCLEOTIDE SEQUENCE</scope>
    <source>
        <strain evidence="1">NCPPB 1641</strain>
    </source>
</reference>
<evidence type="ECO:0000313" key="1">
    <source>
        <dbReference type="EMBL" id="CVI60984.1"/>
    </source>
</evidence>
<evidence type="ECO:0000313" key="2">
    <source>
        <dbReference type="Proteomes" id="UP000192140"/>
    </source>
</evidence>
<protein>
    <submittedName>
        <fullName evidence="1">Uncharacterized protein</fullName>
    </submittedName>
</protein>
<name>A0A1S7U2H7_9HYPH</name>
<keyword evidence="2" id="KW-1185">Reference proteome</keyword>
<gene>
    <name evidence="1" type="ORF">AGR7A_Lc140046</name>
</gene>
<proteinExistence type="predicted"/>
<sequence>MNIAGQSINLGYQERCAGLFGVGKGFGNNWPIILTTGFYLGKFSNDIRRIGKGFNQ</sequence>
<dbReference type="EMBL" id="FCNP01000035">
    <property type="protein sequence ID" value="CVI60984.1"/>
    <property type="molecule type" value="Genomic_DNA"/>
</dbReference>